<dbReference type="GO" id="GO:0005524">
    <property type="term" value="F:ATP binding"/>
    <property type="evidence" value="ECO:0007669"/>
    <property type="project" value="UniProtKB-KW"/>
</dbReference>
<feature type="binding site" evidence="13">
    <location>
        <position position="150"/>
    </location>
    <ligand>
        <name>ATP</name>
        <dbReference type="ChEBI" id="CHEBI:30616"/>
    </ligand>
</feature>
<dbReference type="CDD" id="cd13972">
    <property type="entry name" value="UbiB"/>
    <property type="match status" value="1"/>
</dbReference>
<keyword evidence="15" id="KW-0830">Ubiquinone</keyword>
<dbReference type="AlphaFoldDB" id="A0A2N5Y7X2"/>
<comment type="caution">
    <text evidence="15">The sequence shown here is derived from an EMBL/GenBank/DDBJ whole genome shotgun (WGS) entry which is preliminary data.</text>
</comment>
<reference evidence="16" key="1">
    <citation type="submission" date="2017-11" db="EMBL/GenBank/DDBJ databases">
        <title>The draft genome sequence of Chromatocurvus sp. F02.</title>
        <authorList>
            <person name="Du Z.-J."/>
            <person name="Chang Y.-Q."/>
        </authorList>
    </citation>
    <scope>NUCLEOTIDE SEQUENCE [LARGE SCALE GENOMIC DNA]</scope>
    <source>
        <strain evidence="16">F02</strain>
    </source>
</reference>
<feature type="domain" description="ABC1 atypical kinase-like" evidence="14">
    <location>
        <begin position="91"/>
        <end position="340"/>
    </location>
</feature>
<evidence type="ECO:0000256" key="4">
    <source>
        <dbReference type="ARBA" id="ARBA00022519"/>
    </source>
</evidence>
<keyword evidence="4" id="KW-0997">Cell inner membrane</keyword>
<keyword evidence="7 13" id="KW-0812">Transmembrane</keyword>
<dbReference type="PANTHER" id="PTHR10566">
    <property type="entry name" value="CHAPERONE-ACTIVITY OF BC1 COMPLEX CABC1 -RELATED"/>
    <property type="match status" value="1"/>
</dbReference>
<dbReference type="NCBIfam" id="TIGR01982">
    <property type="entry name" value="UbiB"/>
    <property type="match status" value="1"/>
</dbReference>
<proteinExistence type="inferred from homology"/>
<dbReference type="Proteomes" id="UP000234845">
    <property type="component" value="Unassembled WGS sequence"/>
</dbReference>
<dbReference type="InterPro" id="IPR045308">
    <property type="entry name" value="UbiB_bact"/>
</dbReference>
<dbReference type="InterPro" id="IPR011009">
    <property type="entry name" value="Kinase-like_dom_sf"/>
</dbReference>
<evidence type="ECO:0000313" key="16">
    <source>
        <dbReference type="Proteomes" id="UP000234845"/>
    </source>
</evidence>
<keyword evidence="8 13" id="KW-0547">Nucleotide-binding</keyword>
<dbReference type="NCBIfam" id="NF003404">
    <property type="entry name" value="PRK04750.1"/>
    <property type="match status" value="1"/>
</dbReference>
<keyword evidence="10 13" id="KW-0067">ATP-binding</keyword>
<name>A0A2N5Y7X2_9GAMM</name>
<accession>A0A2N5Y7X2</accession>
<feature type="active site" description="Proton acceptor" evidence="13">
    <location>
        <position position="285"/>
    </location>
</feature>
<dbReference type="UniPathway" id="UPA00232"/>
<evidence type="ECO:0000256" key="1">
    <source>
        <dbReference type="ARBA" id="ARBA00005020"/>
    </source>
</evidence>
<evidence type="ECO:0000256" key="8">
    <source>
        <dbReference type="ARBA" id="ARBA00022741"/>
    </source>
</evidence>
<evidence type="ECO:0000256" key="5">
    <source>
        <dbReference type="ARBA" id="ARBA00022679"/>
    </source>
</evidence>
<comment type="similarity">
    <text evidence="2">Belongs to the protein kinase superfamily. ADCK protein kinase family.</text>
</comment>
<evidence type="ECO:0000256" key="12">
    <source>
        <dbReference type="ARBA" id="ARBA00023136"/>
    </source>
</evidence>
<keyword evidence="16" id="KW-1185">Reference proteome</keyword>
<evidence type="ECO:0000256" key="10">
    <source>
        <dbReference type="ARBA" id="ARBA00022840"/>
    </source>
</evidence>
<dbReference type="EMBL" id="PKLZ01000001">
    <property type="protein sequence ID" value="PLW84469.1"/>
    <property type="molecule type" value="Genomic_DNA"/>
</dbReference>
<dbReference type="GO" id="GO:0004672">
    <property type="term" value="F:protein kinase activity"/>
    <property type="evidence" value="ECO:0007669"/>
    <property type="project" value="UniProtKB-UniRule"/>
</dbReference>
<keyword evidence="3 13" id="KW-1003">Cell membrane</keyword>
<evidence type="ECO:0000256" key="6">
    <source>
        <dbReference type="ARBA" id="ARBA00022688"/>
    </source>
</evidence>
<dbReference type="OrthoDB" id="9795390at2"/>
<keyword evidence="5 13" id="KW-0808">Transferase</keyword>
<dbReference type="InterPro" id="IPR050154">
    <property type="entry name" value="UbiB_kinase"/>
</dbReference>
<keyword evidence="12 13" id="KW-0472">Membrane</keyword>
<dbReference type="InterPro" id="IPR010232">
    <property type="entry name" value="UbiB"/>
</dbReference>
<evidence type="ECO:0000256" key="13">
    <source>
        <dbReference type="HAMAP-Rule" id="MF_00414"/>
    </source>
</evidence>
<dbReference type="GO" id="GO:0005886">
    <property type="term" value="C:plasma membrane"/>
    <property type="evidence" value="ECO:0007669"/>
    <property type="project" value="UniProtKB-SubCell"/>
</dbReference>
<evidence type="ECO:0000256" key="7">
    <source>
        <dbReference type="ARBA" id="ARBA00022692"/>
    </source>
</evidence>
<comment type="subcellular location">
    <subcellularLocation>
        <location evidence="13">Cell membrane</location>
        <topology evidence="13">Multi-pass membrane protein</topology>
    </subcellularLocation>
</comment>
<comment type="pathway">
    <text evidence="1 13">Cofactor biosynthesis; ubiquinone biosynthesis [regulation].</text>
</comment>
<keyword evidence="6 13" id="KW-0831">Ubiquinone biosynthesis</keyword>
<evidence type="ECO:0000259" key="14">
    <source>
        <dbReference type="Pfam" id="PF03109"/>
    </source>
</evidence>
<feature type="transmembrane region" description="Helical" evidence="13">
    <location>
        <begin position="502"/>
        <end position="518"/>
    </location>
</feature>
<evidence type="ECO:0000256" key="2">
    <source>
        <dbReference type="ARBA" id="ARBA00009670"/>
    </source>
</evidence>
<dbReference type="PANTHER" id="PTHR10566:SF113">
    <property type="entry name" value="PROTEIN ACTIVITY OF BC1 COMPLEX KINASE 7, CHLOROPLASTIC"/>
    <property type="match status" value="1"/>
</dbReference>
<dbReference type="HAMAP" id="MF_00414">
    <property type="entry name" value="UbiB"/>
    <property type="match status" value="1"/>
</dbReference>
<feature type="binding site" evidence="13">
    <location>
        <begin position="128"/>
        <end position="136"/>
    </location>
    <ligand>
        <name>ATP</name>
        <dbReference type="ChEBI" id="CHEBI:30616"/>
    </ligand>
</feature>
<feature type="transmembrane region" description="Helical" evidence="13">
    <location>
        <begin position="524"/>
        <end position="542"/>
    </location>
</feature>
<dbReference type="GO" id="GO:0006744">
    <property type="term" value="P:ubiquinone biosynthetic process"/>
    <property type="evidence" value="ECO:0007669"/>
    <property type="project" value="UniProtKB-UniPathway"/>
</dbReference>
<organism evidence="15 16">
    <name type="scientific">Kineobactrum sediminis</name>
    <dbReference type="NCBI Taxonomy" id="1905677"/>
    <lineage>
        <taxon>Bacteria</taxon>
        <taxon>Pseudomonadati</taxon>
        <taxon>Pseudomonadota</taxon>
        <taxon>Gammaproteobacteria</taxon>
        <taxon>Cellvibrionales</taxon>
        <taxon>Halieaceae</taxon>
        <taxon>Kineobactrum</taxon>
    </lineage>
</organism>
<dbReference type="InterPro" id="IPR004147">
    <property type="entry name" value="ABC1_dom"/>
</dbReference>
<evidence type="ECO:0000313" key="15">
    <source>
        <dbReference type="EMBL" id="PLW84469.1"/>
    </source>
</evidence>
<gene>
    <name evidence="13" type="primary">ubiB</name>
    <name evidence="15" type="ORF">CWI75_02585</name>
</gene>
<dbReference type="GO" id="GO:0010795">
    <property type="term" value="P:regulation of ubiquinone biosynthetic process"/>
    <property type="evidence" value="ECO:0007669"/>
    <property type="project" value="UniProtKB-UniRule"/>
</dbReference>
<dbReference type="SUPFAM" id="SSF56112">
    <property type="entry name" value="Protein kinase-like (PK-like)"/>
    <property type="match status" value="1"/>
</dbReference>
<dbReference type="Pfam" id="PF03109">
    <property type="entry name" value="ABC1"/>
    <property type="match status" value="1"/>
</dbReference>
<keyword evidence="9 13" id="KW-0418">Kinase</keyword>
<dbReference type="EC" id="2.7.-.-" evidence="13"/>
<evidence type="ECO:0000256" key="3">
    <source>
        <dbReference type="ARBA" id="ARBA00022475"/>
    </source>
</evidence>
<sequence>MLSRSRRLLRILRIARRYRLHEFIDKSTLPPLPRLLLKLLPRRSANKAGLDRGQSLRLTLEELGPVFIKFGQLLSTRRDLLPPDIADELAKLQDKVPPFDESQARTIIETALGAPVTSLFAHFDTLPMASASVAQVHGATLHGGEAVVVKVLRPGIEAVIRQDLALLYTLARLVRRYLPDGRRLRPVEVVADYELVIIDELDLRREAANACQLRRNFEDSTLVYVPQIYWDFTRRNVMVSERIAGIPVTDLETLQARGTDLKLLAERGVEIFFTQVFRDNFFHADMHPGNIFVDATDPANPGYMAVDCAIVGSLSDADQYYLARNLLAVFRRDYREVAQLHVECGWVPPETRVQDFESAMRAVCEPVFERPISDISFGQLLIYLFSTARRFDMEVQPALVLLQKTLLNIEGLGRQLYPQLNLWDTAQPFLEHWIRDRYSPQAVLGRMQRQLPSWLEQLPTLPDMILNNLQQSGNTSARQVRELELRTSQLERRQQCSRRRQLLAIPVGLLALVLAVPGGSAHLATVPASSWGLAALALLLLWPRSGQQ</sequence>
<keyword evidence="11 13" id="KW-1133">Transmembrane helix</keyword>
<comment type="function">
    <text evidence="13">Is probably a protein kinase regulator of UbiI activity which is involved in aerobic coenzyme Q (ubiquinone) biosynthesis.</text>
</comment>
<comment type="caution">
    <text evidence="13">Lacks conserved residue(s) required for the propagation of feature annotation.</text>
</comment>
<evidence type="ECO:0000256" key="9">
    <source>
        <dbReference type="ARBA" id="ARBA00022777"/>
    </source>
</evidence>
<protein>
    <recommendedName>
        <fullName evidence="13">Probable protein kinase UbiB</fullName>
        <ecNumber evidence="13">2.7.-.-</ecNumber>
    </recommendedName>
    <alternativeName>
        <fullName evidence="13">Ubiquinone biosynthesis protein UbiB</fullName>
    </alternativeName>
</protein>
<comment type="similarity">
    <text evidence="13">Belongs to the ABC1 family. UbiB subfamily.</text>
</comment>
<evidence type="ECO:0000256" key="11">
    <source>
        <dbReference type="ARBA" id="ARBA00022989"/>
    </source>
</evidence>